<evidence type="ECO:0000313" key="2">
    <source>
        <dbReference type="Proteomes" id="UP000798662"/>
    </source>
</evidence>
<comment type="caution">
    <text evidence="1">The sequence shown here is derived from an EMBL/GenBank/DDBJ whole genome shotgun (WGS) entry which is preliminary data.</text>
</comment>
<proteinExistence type="predicted"/>
<protein>
    <submittedName>
        <fullName evidence="1">Uncharacterized protein</fullName>
    </submittedName>
</protein>
<dbReference type="Proteomes" id="UP000798662">
    <property type="component" value="Chromosome 3"/>
</dbReference>
<organism evidence="1 2">
    <name type="scientific">Pyropia yezoensis</name>
    <name type="common">Susabi-nori</name>
    <name type="synonym">Porphyra yezoensis</name>
    <dbReference type="NCBI Taxonomy" id="2788"/>
    <lineage>
        <taxon>Eukaryota</taxon>
        <taxon>Rhodophyta</taxon>
        <taxon>Bangiophyceae</taxon>
        <taxon>Bangiales</taxon>
        <taxon>Bangiaceae</taxon>
        <taxon>Pyropia</taxon>
    </lineage>
</organism>
<accession>A0ACC3CD84</accession>
<keyword evidence="2" id="KW-1185">Reference proteome</keyword>
<gene>
    <name evidence="1" type="ORF">I4F81_010728</name>
</gene>
<evidence type="ECO:0000313" key="1">
    <source>
        <dbReference type="EMBL" id="KAK1868234.1"/>
    </source>
</evidence>
<sequence length="137" mass="14083">MGSIIILGNIPAVVRTPTVAELDAIAALERSSYASDEAASAAALAHRLAVAPELFVGAYEAKSQALLGFVCGTRSPRQLTEESMSGHDPDGPLVCIHSVVVRADARRQGVASALVHERVLTEGLAVEAAPVLLGTSG</sequence>
<reference evidence="1" key="1">
    <citation type="submission" date="2019-11" db="EMBL/GenBank/DDBJ databases">
        <title>Nori genome reveals adaptations in red seaweeds to the harsh intertidal environment.</title>
        <authorList>
            <person name="Wang D."/>
            <person name="Mao Y."/>
        </authorList>
    </citation>
    <scope>NUCLEOTIDE SEQUENCE</scope>
    <source>
        <tissue evidence="1">Gametophyte</tissue>
    </source>
</reference>
<name>A0ACC3CD84_PYRYE</name>
<dbReference type="EMBL" id="CM020620">
    <property type="protein sequence ID" value="KAK1868234.1"/>
    <property type="molecule type" value="Genomic_DNA"/>
</dbReference>